<dbReference type="EMBL" id="VOEJ01000001">
    <property type="protein sequence ID" value="TWR31150.1"/>
    <property type="molecule type" value="Genomic_DNA"/>
</dbReference>
<proteinExistence type="predicted"/>
<reference evidence="1 2" key="1">
    <citation type="submission" date="2019-07" db="EMBL/GenBank/DDBJ databases">
        <authorList>
            <person name="Kim J."/>
        </authorList>
    </citation>
    <scope>NUCLEOTIDE SEQUENCE [LARGE SCALE GENOMIC DNA]</scope>
    <source>
        <strain evidence="2">dk17</strain>
    </source>
</reference>
<accession>A0A563UIC1</accession>
<name>A0A563UIC1_9SPHI</name>
<dbReference type="OrthoDB" id="797113at2"/>
<organism evidence="1 2">
    <name type="scientific">Mucilaginibacter pallidiroseus</name>
    <dbReference type="NCBI Taxonomy" id="2599295"/>
    <lineage>
        <taxon>Bacteria</taxon>
        <taxon>Pseudomonadati</taxon>
        <taxon>Bacteroidota</taxon>
        <taxon>Sphingobacteriia</taxon>
        <taxon>Sphingobacteriales</taxon>
        <taxon>Sphingobacteriaceae</taxon>
        <taxon>Mucilaginibacter</taxon>
    </lineage>
</organism>
<keyword evidence="2" id="KW-1185">Reference proteome</keyword>
<comment type="caution">
    <text evidence="1">The sequence shown here is derived from an EMBL/GenBank/DDBJ whole genome shotgun (WGS) entry which is preliminary data.</text>
</comment>
<gene>
    <name evidence="1" type="ORF">FPZ43_01325</name>
</gene>
<evidence type="ECO:0000313" key="2">
    <source>
        <dbReference type="Proteomes" id="UP000320042"/>
    </source>
</evidence>
<protein>
    <submittedName>
        <fullName evidence="1">Uncharacterized protein</fullName>
    </submittedName>
</protein>
<dbReference type="AlphaFoldDB" id="A0A563UIC1"/>
<dbReference type="RefSeq" id="WP_146380048.1">
    <property type="nucleotide sequence ID" value="NZ_VOEJ01000001.1"/>
</dbReference>
<dbReference type="Proteomes" id="UP000320042">
    <property type="component" value="Unassembled WGS sequence"/>
</dbReference>
<sequence length="96" mass="10975">MTLDNFLNRLKHEYSTLDYLTPSTYYGCLSTIFVLLELDGNRLNAEYELGLDQLLEKMEEIYEEELETDLPADEIKAVAQKVKTGLGIIISLIEAE</sequence>
<evidence type="ECO:0000313" key="1">
    <source>
        <dbReference type="EMBL" id="TWR31150.1"/>
    </source>
</evidence>